<dbReference type="GO" id="GO:0032259">
    <property type="term" value="P:methylation"/>
    <property type="evidence" value="ECO:0007669"/>
    <property type="project" value="UniProtKB-KW"/>
</dbReference>
<evidence type="ECO:0000256" key="2">
    <source>
        <dbReference type="ARBA" id="ARBA00008711"/>
    </source>
</evidence>
<evidence type="ECO:0000256" key="5">
    <source>
        <dbReference type="ARBA" id="ARBA00022679"/>
    </source>
</evidence>
<dbReference type="GO" id="GO:0003908">
    <property type="term" value="F:methylated-DNA-[protein]-cysteine S-methyltransferase activity"/>
    <property type="evidence" value="ECO:0007669"/>
    <property type="project" value="UniProtKB-EC"/>
</dbReference>
<keyword evidence="6" id="KW-0227">DNA damage</keyword>
<evidence type="ECO:0000256" key="1">
    <source>
        <dbReference type="ARBA" id="ARBA00001286"/>
    </source>
</evidence>
<dbReference type="GeneID" id="40327040"/>
<keyword evidence="13" id="KW-1185">Reference proteome</keyword>
<comment type="catalytic activity">
    <reaction evidence="10">
        <text>a 6-O-methyl-2'-deoxyguanosine in DNA + L-cysteinyl-[protein] = S-methyl-L-cysteinyl-[protein] + a 2'-deoxyguanosine in DNA</text>
        <dbReference type="Rhea" id="RHEA:24000"/>
        <dbReference type="Rhea" id="RHEA-COMP:10131"/>
        <dbReference type="Rhea" id="RHEA-COMP:10132"/>
        <dbReference type="Rhea" id="RHEA-COMP:11367"/>
        <dbReference type="Rhea" id="RHEA-COMP:11368"/>
        <dbReference type="ChEBI" id="CHEBI:29950"/>
        <dbReference type="ChEBI" id="CHEBI:82612"/>
        <dbReference type="ChEBI" id="CHEBI:85445"/>
        <dbReference type="ChEBI" id="CHEBI:85448"/>
        <dbReference type="EC" id="2.1.1.63"/>
    </reaction>
</comment>
<dbReference type="OMA" id="QEVCATM"/>
<name>A0A3R7ML39_TRYRA</name>
<dbReference type="PANTHER" id="PTHR10815">
    <property type="entry name" value="METHYLATED-DNA--PROTEIN-CYSTEINE METHYLTRANSFERASE"/>
    <property type="match status" value="1"/>
</dbReference>
<comment type="catalytic activity">
    <reaction evidence="1">
        <text>a 4-O-methyl-thymidine in DNA + L-cysteinyl-[protein] = a thymidine in DNA + S-methyl-L-cysteinyl-[protein]</text>
        <dbReference type="Rhea" id="RHEA:53428"/>
        <dbReference type="Rhea" id="RHEA-COMP:10131"/>
        <dbReference type="Rhea" id="RHEA-COMP:10132"/>
        <dbReference type="Rhea" id="RHEA-COMP:13555"/>
        <dbReference type="Rhea" id="RHEA-COMP:13556"/>
        <dbReference type="ChEBI" id="CHEBI:29950"/>
        <dbReference type="ChEBI" id="CHEBI:82612"/>
        <dbReference type="ChEBI" id="CHEBI:137386"/>
        <dbReference type="ChEBI" id="CHEBI:137387"/>
        <dbReference type="EC" id="2.1.1.63"/>
    </reaction>
</comment>
<accession>A0A3R7ML39</accession>
<dbReference type="EMBL" id="MKGL01000078">
    <property type="protein sequence ID" value="RNF07827.1"/>
    <property type="molecule type" value="Genomic_DNA"/>
</dbReference>
<dbReference type="AlphaFoldDB" id="A0A3R7ML39"/>
<comment type="caution">
    <text evidence="12">The sequence shown here is derived from an EMBL/GenBank/DDBJ whole genome shotgun (WGS) entry which is preliminary data.</text>
</comment>
<evidence type="ECO:0000256" key="8">
    <source>
        <dbReference type="ARBA" id="ARBA00030795"/>
    </source>
</evidence>
<evidence type="ECO:0000256" key="6">
    <source>
        <dbReference type="ARBA" id="ARBA00022763"/>
    </source>
</evidence>
<dbReference type="Proteomes" id="UP000283634">
    <property type="component" value="Unassembled WGS sequence"/>
</dbReference>
<dbReference type="InterPro" id="IPR001497">
    <property type="entry name" value="MethylDNA_cys_MeTrfase_AS"/>
</dbReference>
<evidence type="ECO:0000256" key="9">
    <source>
        <dbReference type="ARBA" id="ARBA00031621"/>
    </source>
</evidence>
<keyword evidence="7" id="KW-0234">DNA repair</keyword>
<reference evidence="12 13" key="1">
    <citation type="journal article" date="2018" name="BMC Genomics">
        <title>Genomic comparison of Trypanosoma conorhini and Trypanosoma rangeli to Trypanosoma cruzi strains of high and low virulence.</title>
        <authorList>
            <person name="Bradwell K.R."/>
            <person name="Koparde V.N."/>
            <person name="Matveyev A.V."/>
            <person name="Serrano M.G."/>
            <person name="Alves J.M."/>
            <person name="Parikh H."/>
            <person name="Huang B."/>
            <person name="Lee V."/>
            <person name="Espinosa-Alvarez O."/>
            <person name="Ortiz P.A."/>
            <person name="Costa-Martins A.G."/>
            <person name="Teixeira M.M."/>
            <person name="Buck G.A."/>
        </authorList>
    </citation>
    <scope>NUCLEOTIDE SEQUENCE [LARGE SCALE GENOMIC DNA]</scope>
    <source>
        <strain evidence="12 13">AM80</strain>
    </source>
</reference>
<comment type="similarity">
    <text evidence="2">Belongs to the MGMT family.</text>
</comment>
<dbReference type="SUPFAM" id="SSF46767">
    <property type="entry name" value="Methylated DNA-protein cysteine methyltransferase, C-terminal domain"/>
    <property type="match status" value="1"/>
</dbReference>
<dbReference type="InterPro" id="IPR036388">
    <property type="entry name" value="WH-like_DNA-bd_sf"/>
</dbReference>
<dbReference type="CDD" id="cd06445">
    <property type="entry name" value="ATase"/>
    <property type="match status" value="1"/>
</dbReference>
<dbReference type="Pfam" id="PF01035">
    <property type="entry name" value="DNA_binding_1"/>
    <property type="match status" value="1"/>
</dbReference>
<evidence type="ECO:0000256" key="3">
    <source>
        <dbReference type="ARBA" id="ARBA00015377"/>
    </source>
</evidence>
<dbReference type="PANTHER" id="PTHR10815:SF5">
    <property type="entry name" value="METHYLATED-DNA--PROTEIN-CYSTEINE METHYLTRANSFERASE"/>
    <property type="match status" value="1"/>
</dbReference>
<proteinExistence type="inferred from homology"/>
<evidence type="ECO:0000313" key="13">
    <source>
        <dbReference type="Proteomes" id="UP000283634"/>
    </source>
</evidence>
<evidence type="ECO:0000256" key="7">
    <source>
        <dbReference type="ARBA" id="ARBA00023204"/>
    </source>
</evidence>
<keyword evidence="5 12" id="KW-0808">Transferase</keyword>
<protein>
    <recommendedName>
        <fullName evidence="3">Methylated-DNA--protein-cysteine methyltransferase</fullName>
    </recommendedName>
    <alternativeName>
        <fullName evidence="8">6-O-methylguanine-DNA methyltransferase</fullName>
    </alternativeName>
    <alternativeName>
        <fullName evidence="9">O-6-methylguanine-DNA-alkyltransferase</fullName>
    </alternativeName>
</protein>
<evidence type="ECO:0000313" key="12">
    <source>
        <dbReference type="EMBL" id="RNF07827.1"/>
    </source>
</evidence>
<dbReference type="VEuPathDB" id="TriTrypDB:TRSC58_05351"/>
<evidence type="ECO:0000256" key="4">
    <source>
        <dbReference type="ARBA" id="ARBA00022603"/>
    </source>
</evidence>
<dbReference type="GO" id="GO:0006281">
    <property type="term" value="P:DNA repair"/>
    <property type="evidence" value="ECO:0007669"/>
    <property type="project" value="UniProtKB-KW"/>
</dbReference>
<dbReference type="InterPro" id="IPR014048">
    <property type="entry name" value="MethylDNA_cys_MeTrfase_DNA-bd"/>
</dbReference>
<sequence>MSAQQTRSNRAPTPVEVASPLCVYRYTTPTPTGDIVVLVDADGAVRLCNWTDCEKDAVLRLRRAYQPREVVIADAAVTAQEDDGDSVTGDVRAHAMRQMRRYFSCPPLRKGDLGESGDMEDSVSGRQQKLHALLGSVSVRCPPSKPFMQAAWAALREVRPGETTTYGALARRCQRPNASRAVGRAMRENHVCLFLPCHRVVGASWALTGFGPGLWRKAWLLRHEQAAIPVWQTQHVESGVQASFFKREREVEGK</sequence>
<feature type="domain" description="Methylated-DNA-[protein]-cysteine S-methyltransferase DNA binding" evidence="11">
    <location>
        <begin position="146"/>
        <end position="225"/>
    </location>
</feature>
<dbReference type="InterPro" id="IPR036217">
    <property type="entry name" value="MethylDNA_cys_MeTrfase_DNAb"/>
</dbReference>
<dbReference type="OrthoDB" id="1907495at2759"/>
<dbReference type="RefSeq" id="XP_029240057.1">
    <property type="nucleotide sequence ID" value="XM_029380086.1"/>
</dbReference>
<keyword evidence="4 12" id="KW-0489">Methyltransferase</keyword>
<dbReference type="Gene3D" id="1.10.10.10">
    <property type="entry name" value="Winged helix-like DNA-binding domain superfamily/Winged helix DNA-binding domain"/>
    <property type="match status" value="1"/>
</dbReference>
<dbReference type="NCBIfam" id="TIGR00589">
    <property type="entry name" value="ogt"/>
    <property type="match status" value="1"/>
</dbReference>
<evidence type="ECO:0000259" key="11">
    <source>
        <dbReference type="Pfam" id="PF01035"/>
    </source>
</evidence>
<dbReference type="PROSITE" id="PS00374">
    <property type="entry name" value="MGMT"/>
    <property type="match status" value="1"/>
</dbReference>
<gene>
    <name evidence="12" type="ORF">TraAM80_03107</name>
</gene>
<organism evidence="12 13">
    <name type="scientific">Trypanosoma rangeli</name>
    <dbReference type="NCBI Taxonomy" id="5698"/>
    <lineage>
        <taxon>Eukaryota</taxon>
        <taxon>Discoba</taxon>
        <taxon>Euglenozoa</taxon>
        <taxon>Kinetoplastea</taxon>
        <taxon>Metakinetoplastina</taxon>
        <taxon>Trypanosomatida</taxon>
        <taxon>Trypanosomatidae</taxon>
        <taxon>Trypanosoma</taxon>
        <taxon>Herpetosoma</taxon>
    </lineage>
</organism>
<evidence type="ECO:0000256" key="10">
    <source>
        <dbReference type="ARBA" id="ARBA00049348"/>
    </source>
</evidence>